<reference evidence="3 4" key="1">
    <citation type="journal article" date="2019" name="Nat. Plants">
        <title>Stout camphor tree genome fills gaps in understanding of flowering plant genome evolution.</title>
        <authorList>
            <person name="Chaw S.M."/>
            <person name="Liu Y.C."/>
            <person name="Wu Y.W."/>
            <person name="Wang H.Y."/>
            <person name="Lin C.I."/>
            <person name="Wu C.S."/>
            <person name="Ke H.M."/>
            <person name="Chang L.Y."/>
            <person name="Hsu C.Y."/>
            <person name="Yang H.T."/>
            <person name="Sudianto E."/>
            <person name="Hsu M.H."/>
            <person name="Wu K.P."/>
            <person name="Wang L.N."/>
            <person name="Leebens-Mack J.H."/>
            <person name="Tsai I.J."/>
        </authorList>
    </citation>
    <scope>NUCLEOTIDE SEQUENCE [LARGE SCALE GENOMIC DNA]</scope>
    <source>
        <strain evidence="4">cv. Chaw 1501</strain>
        <tissue evidence="3">Young leaves</tissue>
    </source>
</reference>
<dbReference type="EMBL" id="QPKB01000008">
    <property type="protein sequence ID" value="RWR90343.1"/>
    <property type="molecule type" value="Genomic_DNA"/>
</dbReference>
<comment type="caution">
    <text evidence="3">The sequence shown here is derived from an EMBL/GenBank/DDBJ whole genome shotgun (WGS) entry which is preliminary data.</text>
</comment>
<dbReference type="OrthoDB" id="1882326at2759"/>
<feature type="region of interest" description="Disordered" evidence="1">
    <location>
        <begin position="256"/>
        <end position="298"/>
    </location>
</feature>
<name>A0A3S3NM14_9MAGN</name>
<feature type="domain" description="PB1" evidence="2">
    <location>
        <begin position="32"/>
        <end position="124"/>
    </location>
</feature>
<keyword evidence="4" id="KW-1185">Reference proteome</keyword>
<dbReference type="Proteomes" id="UP000283530">
    <property type="component" value="Unassembled WGS sequence"/>
</dbReference>
<dbReference type="SMART" id="SM00666">
    <property type="entry name" value="PB1"/>
    <property type="match status" value="1"/>
</dbReference>
<gene>
    <name evidence="3" type="ORF">CKAN_01943400</name>
</gene>
<protein>
    <recommendedName>
        <fullName evidence="2">PB1 domain-containing protein</fullName>
    </recommendedName>
</protein>
<dbReference type="CDD" id="cd06410">
    <property type="entry name" value="PB1_UP2"/>
    <property type="match status" value="1"/>
</dbReference>
<evidence type="ECO:0000313" key="3">
    <source>
        <dbReference type="EMBL" id="RWR90343.1"/>
    </source>
</evidence>
<evidence type="ECO:0000256" key="1">
    <source>
        <dbReference type="SAM" id="MobiDB-lite"/>
    </source>
</evidence>
<dbReference type="InterPro" id="IPR000270">
    <property type="entry name" value="PB1_dom"/>
</dbReference>
<dbReference type="AlphaFoldDB" id="A0A3S3NM14"/>
<sequence length="370" mass="40403">MMEGNSSGEGPSSPKNKVKFLCSQGGKILPRPSDGQLKYVGGETRVVAVSRTISFAELKKKLNSMFEGNMVLKYQLIPDELDALVSVKCDEDLKHMLEEYDRQEAKASSSTGVSPLLRAFLFPPIPFLINDNHHSPISTHNIHANTTNDSTSAMEQRYIDAINGIVRSSTQFQAPATAPNNNANIGGRPIFSISSAGSSPKSVIAPDSPETISRDATTVVSCDSIGNPPARPFGANRSFSMHDMHKVHSSPNLLSLSQQQHQHQQNQLHQQQHHHHYYQQQSRHPRPPVTASMVAPGDVGGCQMGPPHSRFYPQASHQKLSGACSGDGWKAYRTGSGFSDADAASQCSMRQVGAEGFRWNQGLVDYRDRS</sequence>
<dbReference type="PANTHER" id="PTHR31066">
    <property type="entry name" value="OS05G0427100 PROTEIN-RELATED"/>
    <property type="match status" value="1"/>
</dbReference>
<proteinExistence type="predicted"/>
<evidence type="ECO:0000259" key="2">
    <source>
        <dbReference type="SMART" id="SM00666"/>
    </source>
</evidence>
<dbReference type="SUPFAM" id="SSF54277">
    <property type="entry name" value="CAD &amp; PB1 domains"/>
    <property type="match status" value="1"/>
</dbReference>
<dbReference type="PANTHER" id="PTHR31066:SF47">
    <property type="entry name" value="PB1 DOMAIN-CONTAINING PROTEIN"/>
    <property type="match status" value="1"/>
</dbReference>
<organism evidence="3 4">
    <name type="scientific">Cinnamomum micranthum f. kanehirae</name>
    <dbReference type="NCBI Taxonomy" id="337451"/>
    <lineage>
        <taxon>Eukaryota</taxon>
        <taxon>Viridiplantae</taxon>
        <taxon>Streptophyta</taxon>
        <taxon>Embryophyta</taxon>
        <taxon>Tracheophyta</taxon>
        <taxon>Spermatophyta</taxon>
        <taxon>Magnoliopsida</taxon>
        <taxon>Magnoliidae</taxon>
        <taxon>Laurales</taxon>
        <taxon>Lauraceae</taxon>
        <taxon>Cinnamomum</taxon>
    </lineage>
</organism>
<feature type="compositionally biased region" description="Low complexity" evidence="1">
    <location>
        <begin position="256"/>
        <end position="270"/>
    </location>
</feature>
<evidence type="ECO:0000313" key="4">
    <source>
        <dbReference type="Proteomes" id="UP000283530"/>
    </source>
</evidence>
<dbReference type="InterPro" id="IPR053198">
    <property type="entry name" value="Gynoecium_Dev_Regulator"/>
</dbReference>
<dbReference type="Gene3D" id="3.10.20.90">
    <property type="entry name" value="Phosphatidylinositol 3-kinase Catalytic Subunit, Chain A, domain 1"/>
    <property type="match status" value="1"/>
</dbReference>
<dbReference type="Pfam" id="PF00564">
    <property type="entry name" value="PB1"/>
    <property type="match status" value="1"/>
</dbReference>
<accession>A0A3S3NM14</accession>